<dbReference type="InterPro" id="IPR013879">
    <property type="entry name" value="DUF1761"/>
</dbReference>
<evidence type="ECO:0000313" key="2">
    <source>
        <dbReference type="EMBL" id="MDQ0325543.1"/>
    </source>
</evidence>
<accession>A0ABU0C4V6</accession>
<feature type="transmembrane region" description="Helical" evidence="1">
    <location>
        <begin position="80"/>
        <end position="103"/>
    </location>
</feature>
<dbReference type="RefSeq" id="WP_307153727.1">
    <property type="nucleotide sequence ID" value="NZ_JAUSUK010000001.1"/>
</dbReference>
<dbReference type="EMBL" id="JAUSUK010000001">
    <property type="protein sequence ID" value="MDQ0325543.1"/>
    <property type="molecule type" value="Genomic_DNA"/>
</dbReference>
<sequence>MAFAGINYLAVIVAGFAAFGFGAIYYAVLAKPFTAATGLIQVKVDDGDENVDRTPLLVSLTGEIFMAWMLAGLIGHIGEVSIITGLASGFFVWSGFILVPLVVNHRYQIMPWTLTFIDSGHWLGVVMLQGFIIGAFGT</sequence>
<reference evidence="2 3" key="1">
    <citation type="submission" date="2023-07" db="EMBL/GenBank/DDBJ databases">
        <title>Genomic Encyclopedia of Type Strains, Phase IV (KMG-IV): sequencing the most valuable type-strain genomes for metagenomic binning, comparative biology and taxonomic classification.</title>
        <authorList>
            <person name="Goeker M."/>
        </authorList>
    </citation>
    <scope>NUCLEOTIDE SEQUENCE [LARGE SCALE GENOMIC DNA]</scope>
    <source>
        <strain evidence="2 3">DSM 11549</strain>
    </source>
</reference>
<feature type="transmembrane region" description="Helical" evidence="1">
    <location>
        <begin position="115"/>
        <end position="136"/>
    </location>
</feature>
<feature type="transmembrane region" description="Helical" evidence="1">
    <location>
        <begin position="6"/>
        <end position="28"/>
    </location>
</feature>
<organism evidence="2 3">
    <name type="scientific">Rhodopseudomonas julia</name>
    <dbReference type="NCBI Taxonomy" id="200617"/>
    <lineage>
        <taxon>Bacteria</taxon>
        <taxon>Pseudomonadati</taxon>
        <taxon>Pseudomonadota</taxon>
        <taxon>Alphaproteobacteria</taxon>
        <taxon>Hyphomicrobiales</taxon>
        <taxon>Nitrobacteraceae</taxon>
        <taxon>Rhodopseudomonas</taxon>
    </lineage>
</organism>
<protein>
    <recommendedName>
        <fullName evidence="4">DUF1761 domain-containing protein</fullName>
    </recommendedName>
</protein>
<evidence type="ECO:0000313" key="3">
    <source>
        <dbReference type="Proteomes" id="UP001230253"/>
    </source>
</evidence>
<feature type="transmembrane region" description="Helical" evidence="1">
    <location>
        <begin position="56"/>
        <end position="74"/>
    </location>
</feature>
<dbReference type="Proteomes" id="UP001230253">
    <property type="component" value="Unassembled WGS sequence"/>
</dbReference>
<comment type="caution">
    <text evidence="2">The sequence shown here is derived from an EMBL/GenBank/DDBJ whole genome shotgun (WGS) entry which is preliminary data.</text>
</comment>
<proteinExistence type="predicted"/>
<gene>
    <name evidence="2" type="ORF">J2R99_001392</name>
</gene>
<keyword evidence="1" id="KW-0812">Transmembrane</keyword>
<keyword evidence="1" id="KW-1133">Transmembrane helix</keyword>
<evidence type="ECO:0000256" key="1">
    <source>
        <dbReference type="SAM" id="Phobius"/>
    </source>
</evidence>
<dbReference type="Pfam" id="PF08570">
    <property type="entry name" value="DUF1761"/>
    <property type="match status" value="1"/>
</dbReference>
<keyword evidence="3" id="KW-1185">Reference proteome</keyword>
<name>A0ABU0C4V6_9BRAD</name>
<keyword evidence="1" id="KW-0472">Membrane</keyword>
<evidence type="ECO:0008006" key="4">
    <source>
        <dbReference type="Google" id="ProtNLM"/>
    </source>
</evidence>